<proteinExistence type="predicted"/>
<reference evidence="2" key="2">
    <citation type="journal article" date="2015" name="Data Brief">
        <title>Shoot transcriptome of the giant reed, Arundo donax.</title>
        <authorList>
            <person name="Barrero R.A."/>
            <person name="Guerrero F.D."/>
            <person name="Moolhuijzen P."/>
            <person name="Goolsby J.A."/>
            <person name="Tidwell J."/>
            <person name="Bellgard S.E."/>
            <person name="Bellgard M.I."/>
        </authorList>
    </citation>
    <scope>NUCLEOTIDE SEQUENCE</scope>
    <source>
        <tissue evidence="2">Shoot tissue taken approximately 20 cm above the soil surface</tissue>
    </source>
</reference>
<accession>A0A0A9CZB3</accession>
<dbReference type="AlphaFoldDB" id="A0A0A9CZB3"/>
<organism evidence="2">
    <name type="scientific">Arundo donax</name>
    <name type="common">Giant reed</name>
    <name type="synonym">Donax arundinaceus</name>
    <dbReference type="NCBI Taxonomy" id="35708"/>
    <lineage>
        <taxon>Eukaryota</taxon>
        <taxon>Viridiplantae</taxon>
        <taxon>Streptophyta</taxon>
        <taxon>Embryophyta</taxon>
        <taxon>Tracheophyta</taxon>
        <taxon>Spermatophyta</taxon>
        <taxon>Magnoliopsida</taxon>
        <taxon>Liliopsida</taxon>
        <taxon>Poales</taxon>
        <taxon>Poaceae</taxon>
        <taxon>PACMAD clade</taxon>
        <taxon>Arundinoideae</taxon>
        <taxon>Arundineae</taxon>
        <taxon>Arundo</taxon>
    </lineage>
</organism>
<feature type="region of interest" description="Disordered" evidence="1">
    <location>
        <begin position="50"/>
        <end position="84"/>
    </location>
</feature>
<protein>
    <submittedName>
        <fullName evidence="2">Uncharacterized protein</fullName>
    </submittedName>
</protein>
<sequence length="84" mass="9706">MYRVFLEGRRRGRLPCPGHASRQRCRQVSHLTAQGHGAQVLRLQQALQGAGRREPVVQRRQQLPPPLPRLHRRHRLHAGEQGSR</sequence>
<dbReference type="EMBL" id="GBRH01221053">
    <property type="protein sequence ID" value="JAD76842.1"/>
    <property type="molecule type" value="Transcribed_RNA"/>
</dbReference>
<evidence type="ECO:0000256" key="1">
    <source>
        <dbReference type="SAM" id="MobiDB-lite"/>
    </source>
</evidence>
<name>A0A0A9CZB3_ARUDO</name>
<evidence type="ECO:0000313" key="2">
    <source>
        <dbReference type="EMBL" id="JAD76842.1"/>
    </source>
</evidence>
<reference evidence="2" key="1">
    <citation type="submission" date="2014-09" db="EMBL/GenBank/DDBJ databases">
        <authorList>
            <person name="Magalhaes I.L.F."/>
            <person name="Oliveira U."/>
            <person name="Santos F.R."/>
            <person name="Vidigal T.H.D.A."/>
            <person name="Brescovit A.D."/>
            <person name="Santos A.J."/>
        </authorList>
    </citation>
    <scope>NUCLEOTIDE SEQUENCE</scope>
    <source>
        <tissue evidence="2">Shoot tissue taken approximately 20 cm above the soil surface</tissue>
    </source>
</reference>